<dbReference type="SUPFAM" id="SSF55073">
    <property type="entry name" value="Nucleotide cyclase"/>
    <property type="match status" value="1"/>
</dbReference>
<organism evidence="5 6">
    <name type="scientific">Brucella ceti M644/93/1</name>
    <dbReference type="NCBI Taxonomy" id="520459"/>
    <lineage>
        <taxon>Bacteria</taxon>
        <taxon>Pseudomonadati</taxon>
        <taxon>Pseudomonadota</taxon>
        <taxon>Alphaproteobacteria</taxon>
        <taxon>Hyphomicrobiales</taxon>
        <taxon>Brucellaceae</taxon>
        <taxon>Brucella/Ochrobactrum group</taxon>
        <taxon>Brucella</taxon>
    </lineage>
</organism>
<dbReference type="CDD" id="cd01949">
    <property type="entry name" value="GGDEF"/>
    <property type="match status" value="1"/>
</dbReference>
<evidence type="ECO:0000313" key="5">
    <source>
        <dbReference type="EMBL" id="EEX96911.1"/>
    </source>
</evidence>
<dbReference type="InterPro" id="IPR043128">
    <property type="entry name" value="Rev_trsase/Diguanyl_cyclase"/>
</dbReference>
<name>A0ABM9ZAY2_9HYPH</name>
<dbReference type="Pfam" id="PF00990">
    <property type="entry name" value="GGDEF"/>
    <property type="match status" value="1"/>
</dbReference>
<dbReference type="PROSITE" id="PS50887">
    <property type="entry name" value="GGDEF"/>
    <property type="match status" value="1"/>
</dbReference>
<keyword evidence="3" id="KW-0472">Membrane</keyword>
<evidence type="ECO:0000256" key="1">
    <source>
        <dbReference type="ARBA" id="ARBA00012528"/>
    </source>
</evidence>
<feature type="transmembrane region" description="Helical" evidence="3">
    <location>
        <begin position="120"/>
        <end position="139"/>
    </location>
</feature>
<feature type="transmembrane region" description="Helical" evidence="3">
    <location>
        <begin position="92"/>
        <end position="113"/>
    </location>
</feature>
<protein>
    <recommendedName>
        <fullName evidence="1">diguanylate cyclase</fullName>
        <ecNumber evidence="1">2.7.7.65</ecNumber>
    </recommendedName>
</protein>
<evidence type="ECO:0000256" key="3">
    <source>
        <dbReference type="SAM" id="Phobius"/>
    </source>
</evidence>
<dbReference type="PANTHER" id="PTHR45138">
    <property type="entry name" value="REGULATORY COMPONENTS OF SENSORY TRANSDUCTION SYSTEM"/>
    <property type="match status" value="1"/>
</dbReference>
<feature type="transmembrane region" description="Helical" evidence="3">
    <location>
        <begin position="181"/>
        <end position="204"/>
    </location>
</feature>
<evidence type="ECO:0000256" key="2">
    <source>
        <dbReference type="ARBA" id="ARBA00034247"/>
    </source>
</evidence>
<feature type="transmembrane region" description="Helical" evidence="3">
    <location>
        <begin position="32"/>
        <end position="54"/>
    </location>
</feature>
<feature type="domain" description="GGDEF" evidence="4">
    <location>
        <begin position="280"/>
        <end position="410"/>
    </location>
</feature>
<keyword evidence="3" id="KW-0812">Transmembrane</keyword>
<dbReference type="EMBL" id="DS999670">
    <property type="protein sequence ID" value="EEX96911.1"/>
    <property type="molecule type" value="Genomic_DNA"/>
</dbReference>
<dbReference type="EC" id="2.7.7.65" evidence="1"/>
<dbReference type="InterPro" id="IPR000160">
    <property type="entry name" value="GGDEF_dom"/>
</dbReference>
<gene>
    <name evidence="5" type="ORF">BAIG_01299</name>
</gene>
<proteinExistence type="predicted"/>
<dbReference type="InterPro" id="IPR050469">
    <property type="entry name" value="Diguanylate_Cyclase"/>
</dbReference>
<comment type="catalytic activity">
    <reaction evidence="2">
        <text>2 GTP = 3',3'-c-di-GMP + 2 diphosphate</text>
        <dbReference type="Rhea" id="RHEA:24898"/>
        <dbReference type="ChEBI" id="CHEBI:33019"/>
        <dbReference type="ChEBI" id="CHEBI:37565"/>
        <dbReference type="ChEBI" id="CHEBI:58805"/>
        <dbReference type="EC" id="2.7.7.65"/>
    </reaction>
</comment>
<evidence type="ECO:0000259" key="4">
    <source>
        <dbReference type="PROSITE" id="PS50887"/>
    </source>
</evidence>
<feature type="transmembrane region" description="Helical" evidence="3">
    <location>
        <begin position="66"/>
        <end position="86"/>
    </location>
</feature>
<reference evidence="5 6" key="1">
    <citation type="submission" date="2008-12" db="EMBL/GenBank/DDBJ databases">
        <title>The Genome Sequence of Brucella ceti M644/93/1.</title>
        <authorList>
            <consortium name="The Broad Institute Genome Sequencing Platform"/>
            <person name="Ward D."/>
            <person name="Young S.K."/>
            <person name="Kodira C.D."/>
            <person name="Zeng Q."/>
            <person name="Koehrsen M."/>
            <person name="Alvarado L."/>
            <person name="Berlin A."/>
            <person name="Borenstein D."/>
            <person name="Chen Z."/>
            <person name="Engels R."/>
            <person name="Freedman E."/>
            <person name="Gellesch M."/>
            <person name="Goldberg J."/>
            <person name="Griggs A."/>
            <person name="Gujja S."/>
            <person name="Heiman D."/>
            <person name="Hepburn T."/>
            <person name="Howarth C."/>
            <person name="Jen D."/>
            <person name="Larson L."/>
            <person name="Lewis B."/>
            <person name="Mehta T."/>
            <person name="Park D."/>
            <person name="Pearson M."/>
            <person name="Roberts A."/>
            <person name="Saif S."/>
            <person name="Shea T."/>
            <person name="Shenoy N."/>
            <person name="Sisk P."/>
            <person name="Stolte C."/>
            <person name="Sykes S."/>
            <person name="Walk T."/>
            <person name="White J."/>
            <person name="Yandava C."/>
            <person name="Whatmore A.M."/>
            <person name="Perrett L.L."/>
            <person name="O'Callaghan D."/>
            <person name="Nusbaum C."/>
            <person name="Galagan J."/>
            <person name="Birren B."/>
        </authorList>
    </citation>
    <scope>NUCLEOTIDE SEQUENCE [LARGE SCALE GENOMIC DNA]</scope>
    <source>
        <strain evidence="5 6">M644/93/1</strain>
    </source>
</reference>
<dbReference type="Gene3D" id="3.30.70.270">
    <property type="match status" value="1"/>
</dbReference>
<dbReference type="InterPro" id="IPR029787">
    <property type="entry name" value="Nucleotide_cyclase"/>
</dbReference>
<sequence>MQREMRLGDGVVGAPDPRCGGRQVEGGLIMTLVPFFLTVNLTVASLFVLTFAFVSMQERGHRAPRWFTLAFLCSMAMPLFGFGLPTTENPRIIILGSFAAIMAALTLLVIGLCETYRQRIEWRLLGFLFIAALACNALVFELPRTSLLHRFLYQLPLCLIELVTIRVIYRSGMPRLVDKLLMALAVLSVVHFFSKAFLIVWPGMDARPEDQSDTGQAIFSLSMGVFVQVSTGLLLLLRTMLRILGDASEQSEIDALSQIYNRRGFDRHVMRRLMRKGPDTPYAIIMSDLDYFKRVNDTYGHDCGDRVIEAFGGLLRTHLPKPAVAARMGGEEFVVFMPGADAVAAHDLAQTLRTTMTALSFSGDAAEWMPTASFGVAEHRVGEGLYDTIRYAVPMARFTKPRRLDATASM</sequence>
<dbReference type="Proteomes" id="UP000003990">
    <property type="component" value="Unassembled WGS sequence"/>
</dbReference>
<dbReference type="PANTHER" id="PTHR45138:SF9">
    <property type="entry name" value="DIGUANYLATE CYCLASE DGCM-RELATED"/>
    <property type="match status" value="1"/>
</dbReference>
<keyword evidence="3" id="KW-1133">Transmembrane helix</keyword>
<evidence type="ECO:0000313" key="6">
    <source>
        <dbReference type="Proteomes" id="UP000003990"/>
    </source>
</evidence>
<dbReference type="SMART" id="SM00267">
    <property type="entry name" value="GGDEF"/>
    <property type="match status" value="1"/>
</dbReference>
<accession>A0ABM9ZAY2</accession>
<keyword evidence="6" id="KW-1185">Reference proteome</keyword>
<feature type="transmembrane region" description="Helical" evidence="3">
    <location>
        <begin position="216"/>
        <end position="237"/>
    </location>
</feature>
<dbReference type="NCBIfam" id="TIGR00254">
    <property type="entry name" value="GGDEF"/>
    <property type="match status" value="1"/>
</dbReference>
<feature type="transmembrane region" description="Helical" evidence="3">
    <location>
        <begin position="151"/>
        <end position="169"/>
    </location>
</feature>